<reference evidence="2 3" key="1">
    <citation type="journal article" date="2019" name="Sci. Rep.">
        <title>Orb-weaving spider Araneus ventricosus genome elucidates the spidroin gene catalogue.</title>
        <authorList>
            <person name="Kono N."/>
            <person name="Nakamura H."/>
            <person name="Ohtoshi R."/>
            <person name="Moran D.A.P."/>
            <person name="Shinohara A."/>
            <person name="Yoshida Y."/>
            <person name="Fujiwara M."/>
            <person name="Mori M."/>
            <person name="Tomita M."/>
            <person name="Arakawa K."/>
        </authorList>
    </citation>
    <scope>NUCLEOTIDE SEQUENCE [LARGE SCALE GENOMIC DNA]</scope>
</reference>
<gene>
    <name evidence="2" type="ORF">AVEN_21238_1</name>
</gene>
<keyword evidence="1" id="KW-0732">Signal</keyword>
<feature type="chain" id="PRO_5021485997" evidence="1">
    <location>
        <begin position="16"/>
        <end position="150"/>
    </location>
</feature>
<comment type="caution">
    <text evidence="2">The sequence shown here is derived from an EMBL/GenBank/DDBJ whole genome shotgun (WGS) entry which is preliminary data.</text>
</comment>
<evidence type="ECO:0000313" key="2">
    <source>
        <dbReference type="EMBL" id="GBM52804.1"/>
    </source>
</evidence>
<protein>
    <submittedName>
        <fullName evidence="2">Uncharacterized protein</fullName>
    </submittedName>
</protein>
<sequence>MCPFVFLALWGIALSSKNKTPQLTSPGRALQPHQTFIFFNFEHAHQTGVKAVKNFLPSLGTDFHQDGFLKLISRDLKIAGPYLITISHIAGPEKDLIVSTLQSLWFLNPGGAGEGYLGKFHFANNNLNPFCPDVEKLGCGTDFANHKRTH</sequence>
<proteinExistence type="predicted"/>
<accession>A0A4Y2GL54</accession>
<evidence type="ECO:0000313" key="3">
    <source>
        <dbReference type="Proteomes" id="UP000499080"/>
    </source>
</evidence>
<organism evidence="2 3">
    <name type="scientific">Araneus ventricosus</name>
    <name type="common">Orbweaver spider</name>
    <name type="synonym">Epeira ventricosa</name>
    <dbReference type="NCBI Taxonomy" id="182803"/>
    <lineage>
        <taxon>Eukaryota</taxon>
        <taxon>Metazoa</taxon>
        <taxon>Ecdysozoa</taxon>
        <taxon>Arthropoda</taxon>
        <taxon>Chelicerata</taxon>
        <taxon>Arachnida</taxon>
        <taxon>Araneae</taxon>
        <taxon>Araneomorphae</taxon>
        <taxon>Entelegynae</taxon>
        <taxon>Araneoidea</taxon>
        <taxon>Araneidae</taxon>
        <taxon>Araneus</taxon>
    </lineage>
</organism>
<feature type="signal peptide" evidence="1">
    <location>
        <begin position="1"/>
        <end position="15"/>
    </location>
</feature>
<dbReference type="Proteomes" id="UP000499080">
    <property type="component" value="Unassembled WGS sequence"/>
</dbReference>
<dbReference type="AlphaFoldDB" id="A0A4Y2GL54"/>
<keyword evidence="3" id="KW-1185">Reference proteome</keyword>
<dbReference type="EMBL" id="BGPR01001395">
    <property type="protein sequence ID" value="GBM52804.1"/>
    <property type="molecule type" value="Genomic_DNA"/>
</dbReference>
<evidence type="ECO:0000256" key="1">
    <source>
        <dbReference type="SAM" id="SignalP"/>
    </source>
</evidence>
<name>A0A4Y2GL54_ARAVE</name>